<dbReference type="OrthoDB" id="10523157at2759"/>
<accession>A0A9N9KE33</accession>
<sequence length="73" mass="8630">KIIYYLTTTTLNTPNQTELLPESILVNQTNDYVYLRNLVNQFCPTIFIQSNVNNELKRYFVIPIDKNCNSLDW</sequence>
<keyword evidence="2" id="KW-1185">Reference proteome</keyword>
<gene>
    <name evidence="1" type="ORF">CPELLU_LOCUS20116</name>
</gene>
<proteinExistence type="predicted"/>
<comment type="caution">
    <text evidence="1">The sequence shown here is derived from an EMBL/GenBank/DDBJ whole genome shotgun (WGS) entry which is preliminary data.</text>
</comment>
<reference evidence="1" key="1">
    <citation type="submission" date="2021-06" db="EMBL/GenBank/DDBJ databases">
        <authorList>
            <person name="Kallberg Y."/>
            <person name="Tangrot J."/>
            <person name="Rosling A."/>
        </authorList>
    </citation>
    <scope>NUCLEOTIDE SEQUENCE</scope>
    <source>
        <strain evidence="1">FL966</strain>
    </source>
</reference>
<dbReference type="Proteomes" id="UP000789759">
    <property type="component" value="Unassembled WGS sequence"/>
</dbReference>
<feature type="non-terminal residue" evidence="1">
    <location>
        <position position="1"/>
    </location>
</feature>
<name>A0A9N9KE33_9GLOM</name>
<dbReference type="AlphaFoldDB" id="A0A9N9KE33"/>
<evidence type="ECO:0000313" key="2">
    <source>
        <dbReference type="Proteomes" id="UP000789759"/>
    </source>
</evidence>
<dbReference type="EMBL" id="CAJVQA010056016">
    <property type="protein sequence ID" value="CAG8825563.1"/>
    <property type="molecule type" value="Genomic_DNA"/>
</dbReference>
<protein>
    <submittedName>
        <fullName evidence="1">1962_t:CDS:1</fullName>
    </submittedName>
</protein>
<organism evidence="1 2">
    <name type="scientific">Cetraspora pellucida</name>
    <dbReference type="NCBI Taxonomy" id="1433469"/>
    <lineage>
        <taxon>Eukaryota</taxon>
        <taxon>Fungi</taxon>
        <taxon>Fungi incertae sedis</taxon>
        <taxon>Mucoromycota</taxon>
        <taxon>Glomeromycotina</taxon>
        <taxon>Glomeromycetes</taxon>
        <taxon>Diversisporales</taxon>
        <taxon>Gigasporaceae</taxon>
        <taxon>Cetraspora</taxon>
    </lineage>
</organism>
<evidence type="ECO:0000313" key="1">
    <source>
        <dbReference type="EMBL" id="CAG8825563.1"/>
    </source>
</evidence>